<sequence length="153" mass="16847">PPRVRLALLQPPRVRLALLQPPRVRLALLQPPRVRLAPLQPPRVRQAPRLQSSTEFLGGPLLCSVGLLTNLQVPVADRHGLYASVGLHVFVVGLHAFAVDRPELCGAGSVARLNFVPARDDPLVARLNFVPARDDLLVTYLNFVFVFLCVVFV</sequence>
<evidence type="ECO:0000313" key="1">
    <source>
        <dbReference type="EMBL" id="MEQ2223517.1"/>
    </source>
</evidence>
<feature type="non-terminal residue" evidence="1">
    <location>
        <position position="1"/>
    </location>
</feature>
<organism evidence="1 2">
    <name type="scientific">Ilyodon furcidens</name>
    <name type="common">goldbreast splitfin</name>
    <dbReference type="NCBI Taxonomy" id="33524"/>
    <lineage>
        <taxon>Eukaryota</taxon>
        <taxon>Metazoa</taxon>
        <taxon>Chordata</taxon>
        <taxon>Craniata</taxon>
        <taxon>Vertebrata</taxon>
        <taxon>Euteleostomi</taxon>
        <taxon>Actinopterygii</taxon>
        <taxon>Neopterygii</taxon>
        <taxon>Teleostei</taxon>
        <taxon>Neoteleostei</taxon>
        <taxon>Acanthomorphata</taxon>
        <taxon>Ovalentaria</taxon>
        <taxon>Atherinomorphae</taxon>
        <taxon>Cyprinodontiformes</taxon>
        <taxon>Goodeidae</taxon>
        <taxon>Ilyodon</taxon>
    </lineage>
</organism>
<dbReference type="EMBL" id="JAHRIQ010008350">
    <property type="protein sequence ID" value="MEQ2223517.1"/>
    <property type="molecule type" value="Genomic_DNA"/>
</dbReference>
<name>A0ABV0SSD6_9TELE</name>
<proteinExistence type="predicted"/>
<dbReference type="Proteomes" id="UP001482620">
    <property type="component" value="Unassembled WGS sequence"/>
</dbReference>
<comment type="caution">
    <text evidence="1">The sequence shown here is derived from an EMBL/GenBank/DDBJ whole genome shotgun (WGS) entry which is preliminary data.</text>
</comment>
<protein>
    <submittedName>
        <fullName evidence="1">Uncharacterized protein</fullName>
    </submittedName>
</protein>
<keyword evidence="2" id="KW-1185">Reference proteome</keyword>
<gene>
    <name evidence="1" type="ORF">ILYODFUR_037518</name>
</gene>
<accession>A0ABV0SSD6</accession>
<evidence type="ECO:0000313" key="2">
    <source>
        <dbReference type="Proteomes" id="UP001482620"/>
    </source>
</evidence>
<reference evidence="1 2" key="1">
    <citation type="submission" date="2021-06" db="EMBL/GenBank/DDBJ databases">
        <authorList>
            <person name="Palmer J.M."/>
        </authorList>
    </citation>
    <scope>NUCLEOTIDE SEQUENCE [LARGE SCALE GENOMIC DNA]</scope>
    <source>
        <strain evidence="2">if_2019</strain>
        <tissue evidence="1">Muscle</tissue>
    </source>
</reference>